<reference evidence="1 2" key="1">
    <citation type="submission" date="2020-08" db="EMBL/GenBank/DDBJ databases">
        <title>Genomic Encyclopedia of Type Strains, Phase IV (KMG-IV): sequencing the most valuable type-strain genomes for metagenomic binning, comparative biology and taxonomic classification.</title>
        <authorList>
            <person name="Goeker M."/>
        </authorList>
    </citation>
    <scope>NUCLEOTIDE SEQUENCE [LARGE SCALE GENOMIC DNA]</scope>
    <source>
        <strain evidence="1 2">DSM 25966</strain>
    </source>
</reference>
<accession>A0A840AYK3</accession>
<dbReference type="Proteomes" id="UP000553963">
    <property type="component" value="Unassembled WGS sequence"/>
</dbReference>
<evidence type="ECO:0000313" key="2">
    <source>
        <dbReference type="Proteomes" id="UP000553963"/>
    </source>
</evidence>
<evidence type="ECO:0000313" key="1">
    <source>
        <dbReference type="EMBL" id="MBB3933296.1"/>
    </source>
</evidence>
<protein>
    <submittedName>
        <fullName evidence="1">GDP-D-mannose dehydratase</fullName>
    </submittedName>
</protein>
<proteinExistence type="predicted"/>
<name>A0A840AYK3_9HYPH</name>
<feature type="non-terminal residue" evidence="1">
    <location>
        <position position="1"/>
    </location>
</feature>
<organism evidence="1 2">
    <name type="scientific">Kaistia hirudinis</name>
    <dbReference type="NCBI Taxonomy" id="1293440"/>
    <lineage>
        <taxon>Bacteria</taxon>
        <taxon>Pseudomonadati</taxon>
        <taxon>Pseudomonadota</taxon>
        <taxon>Alphaproteobacteria</taxon>
        <taxon>Hyphomicrobiales</taxon>
        <taxon>Kaistiaceae</taxon>
        <taxon>Kaistia</taxon>
    </lineage>
</organism>
<sequence length="45" mass="4762">LLIGDPAKAHAKLGWKHETGIDGLVKDMMAADLLIMANAPVLHNA</sequence>
<gene>
    <name evidence="1" type="ORF">GGR25_004360</name>
</gene>
<comment type="caution">
    <text evidence="1">The sequence shown here is derived from an EMBL/GenBank/DDBJ whole genome shotgun (WGS) entry which is preliminary data.</text>
</comment>
<dbReference type="Gene3D" id="3.40.50.720">
    <property type="entry name" value="NAD(P)-binding Rossmann-like Domain"/>
    <property type="match status" value="1"/>
</dbReference>
<dbReference type="AlphaFoldDB" id="A0A840AYK3"/>
<dbReference type="Gene3D" id="3.90.25.10">
    <property type="entry name" value="UDP-galactose 4-epimerase, domain 1"/>
    <property type="match status" value="1"/>
</dbReference>
<keyword evidence="2" id="KW-1185">Reference proteome</keyword>
<dbReference type="EMBL" id="JACIDS010000005">
    <property type="protein sequence ID" value="MBB3933296.1"/>
    <property type="molecule type" value="Genomic_DNA"/>
</dbReference>